<gene>
    <name evidence="5" type="ORF">PG994_012692</name>
</gene>
<sequence length="55" mass="5649">MQISTYVYAAIAVFTAQAAAQSCLPDGNICEITSNPPCCSGFCLVSAGQTSGRCQ</sequence>
<keyword evidence="2" id="KW-0960">Knottin</keyword>
<organism evidence="5 6">
    <name type="scientific">Apiospora phragmitis</name>
    <dbReference type="NCBI Taxonomy" id="2905665"/>
    <lineage>
        <taxon>Eukaryota</taxon>
        <taxon>Fungi</taxon>
        <taxon>Dikarya</taxon>
        <taxon>Ascomycota</taxon>
        <taxon>Pezizomycotina</taxon>
        <taxon>Sordariomycetes</taxon>
        <taxon>Xylariomycetidae</taxon>
        <taxon>Amphisphaeriales</taxon>
        <taxon>Apiosporaceae</taxon>
        <taxon>Apiospora</taxon>
    </lineage>
</organism>
<proteinExistence type="predicted"/>
<dbReference type="RefSeq" id="XP_066710249.1">
    <property type="nucleotide sequence ID" value="XM_066864101.1"/>
</dbReference>
<evidence type="ECO:0000256" key="1">
    <source>
        <dbReference type="ARBA" id="ARBA00022529"/>
    </source>
</evidence>
<dbReference type="GeneID" id="92097164"/>
<comment type="caution">
    <text evidence="5">The sequence shown here is derived from an EMBL/GenBank/DDBJ whole genome shotgun (WGS) entry which is preliminary data.</text>
</comment>
<evidence type="ECO:0000256" key="4">
    <source>
        <dbReference type="SAM" id="SignalP"/>
    </source>
</evidence>
<reference evidence="5 6" key="1">
    <citation type="submission" date="2023-01" db="EMBL/GenBank/DDBJ databases">
        <title>Analysis of 21 Apiospora genomes using comparative genomics revels a genus with tremendous synthesis potential of carbohydrate active enzymes and secondary metabolites.</title>
        <authorList>
            <person name="Sorensen T."/>
        </authorList>
    </citation>
    <scope>NUCLEOTIDE SEQUENCE [LARGE SCALE GENOMIC DNA]</scope>
    <source>
        <strain evidence="5 6">CBS 135458</strain>
    </source>
</reference>
<dbReference type="Proteomes" id="UP001480595">
    <property type="component" value="Unassembled WGS sequence"/>
</dbReference>
<dbReference type="SUPFAM" id="SSF57048">
    <property type="entry name" value="Gurmarin-like"/>
    <property type="match status" value="1"/>
</dbReference>
<feature type="signal peptide" evidence="4">
    <location>
        <begin position="1"/>
        <end position="20"/>
    </location>
</feature>
<keyword evidence="4" id="KW-0732">Signal</keyword>
<evidence type="ECO:0000256" key="2">
    <source>
        <dbReference type="ARBA" id="ARBA00022854"/>
    </source>
</evidence>
<name>A0ABR1TB66_9PEZI</name>
<evidence type="ECO:0000313" key="6">
    <source>
        <dbReference type="Proteomes" id="UP001480595"/>
    </source>
</evidence>
<feature type="chain" id="PRO_5046381043" evidence="4">
    <location>
        <begin position="21"/>
        <end position="55"/>
    </location>
</feature>
<keyword evidence="1" id="KW-0929">Antimicrobial</keyword>
<evidence type="ECO:0000256" key="3">
    <source>
        <dbReference type="ARBA" id="ARBA00023157"/>
    </source>
</evidence>
<keyword evidence="3" id="KW-1015">Disulfide bond</keyword>
<keyword evidence="6" id="KW-1185">Reference proteome</keyword>
<dbReference type="InterPro" id="IPR009101">
    <property type="entry name" value="Gurmarin/antifun_pep"/>
</dbReference>
<dbReference type="EMBL" id="JAQQWL010000012">
    <property type="protein sequence ID" value="KAK8043854.1"/>
    <property type="molecule type" value="Genomic_DNA"/>
</dbReference>
<evidence type="ECO:0000313" key="5">
    <source>
        <dbReference type="EMBL" id="KAK8043854.1"/>
    </source>
</evidence>
<protein>
    <submittedName>
        <fullName evidence="5">Uncharacterized protein</fullName>
    </submittedName>
</protein>
<accession>A0ABR1TB66</accession>